<comment type="subunit">
    <text evidence="2 9">Homodimer.</text>
</comment>
<dbReference type="Proteomes" id="UP000256304">
    <property type="component" value="Unassembled WGS sequence"/>
</dbReference>
<reference evidence="10 11" key="1">
    <citation type="submission" date="2018-08" db="EMBL/GenBank/DDBJ databases">
        <title>Genomic Encyclopedia of Type Strains, Phase III (KMG-III): the genomes of soil and plant-associated and newly described type strains.</title>
        <authorList>
            <person name="Whitman W."/>
        </authorList>
    </citation>
    <scope>NUCLEOTIDE SEQUENCE [LARGE SCALE GENOMIC DNA]</scope>
    <source>
        <strain evidence="10 11">CGMCC 1.10966</strain>
    </source>
</reference>
<dbReference type="AlphaFoldDB" id="A0A3D9SG98"/>
<evidence type="ECO:0000256" key="1">
    <source>
        <dbReference type="ARBA" id="ARBA00002204"/>
    </source>
</evidence>
<evidence type="ECO:0000256" key="6">
    <source>
        <dbReference type="ARBA" id="ARBA00023079"/>
    </source>
</evidence>
<dbReference type="PANTHER" id="PTHR31118">
    <property type="entry name" value="CYCLASE-LIKE PROTEIN 2"/>
    <property type="match status" value="1"/>
</dbReference>
<proteinExistence type="inferred from homology"/>
<feature type="binding site" evidence="9">
    <location>
        <position position="158"/>
    </location>
    <ligand>
        <name>Zn(2+)</name>
        <dbReference type="ChEBI" id="CHEBI:29105"/>
        <label>2</label>
    </ligand>
</feature>
<feature type="binding site" evidence="9">
    <location>
        <position position="51"/>
    </location>
    <ligand>
        <name>Zn(2+)</name>
        <dbReference type="ChEBI" id="CHEBI:29105"/>
        <label>1</label>
    </ligand>
</feature>
<name>A0A3D9SG98_9BACL</name>
<evidence type="ECO:0000313" key="10">
    <source>
        <dbReference type="EMBL" id="REE90648.1"/>
    </source>
</evidence>
<evidence type="ECO:0000256" key="3">
    <source>
        <dbReference type="ARBA" id="ARBA00022723"/>
    </source>
</evidence>
<feature type="binding site" evidence="9">
    <location>
        <position position="53"/>
    </location>
    <ligand>
        <name>Zn(2+)</name>
        <dbReference type="ChEBI" id="CHEBI:29105"/>
        <label>1</label>
    </ligand>
</feature>
<comment type="cofactor">
    <cofactor evidence="9">
        <name>Zn(2+)</name>
        <dbReference type="ChEBI" id="CHEBI:29105"/>
    </cofactor>
    <text evidence="9">Binds 2 zinc ions per subunit.</text>
</comment>
<feature type="active site" description="Proton donor/acceptor" evidence="9">
    <location>
        <position position="57"/>
    </location>
</feature>
<evidence type="ECO:0000256" key="2">
    <source>
        <dbReference type="ARBA" id="ARBA00011738"/>
    </source>
</evidence>
<comment type="catalytic activity">
    <reaction evidence="7 9">
        <text>N-formyl-L-kynurenine + H2O = L-kynurenine + formate + H(+)</text>
        <dbReference type="Rhea" id="RHEA:13009"/>
        <dbReference type="ChEBI" id="CHEBI:15377"/>
        <dbReference type="ChEBI" id="CHEBI:15378"/>
        <dbReference type="ChEBI" id="CHEBI:15740"/>
        <dbReference type="ChEBI" id="CHEBI:57959"/>
        <dbReference type="ChEBI" id="CHEBI:58629"/>
        <dbReference type="EC" id="3.5.1.9"/>
    </reaction>
</comment>
<dbReference type="InterPro" id="IPR007325">
    <property type="entry name" value="KFase/CYL"/>
</dbReference>
<comment type="similarity">
    <text evidence="9">Belongs to the Cyclase 1 superfamily. KynB family.</text>
</comment>
<feature type="binding site" evidence="9">
    <location>
        <position position="170"/>
    </location>
    <ligand>
        <name>Zn(2+)</name>
        <dbReference type="ChEBI" id="CHEBI:29105"/>
        <label>1</label>
    </ligand>
</feature>
<dbReference type="RefSeq" id="WP_116188376.1">
    <property type="nucleotide sequence ID" value="NZ_QTTN01000006.1"/>
</dbReference>
<feature type="binding site" evidence="9">
    <location>
        <position position="47"/>
    </location>
    <ligand>
        <name>Zn(2+)</name>
        <dbReference type="ChEBI" id="CHEBI:29105"/>
        <label>1</label>
    </ligand>
</feature>
<evidence type="ECO:0000256" key="8">
    <source>
        <dbReference type="ARBA" id="ARBA00060547"/>
    </source>
</evidence>
<dbReference type="GO" id="GO:0004061">
    <property type="term" value="F:arylformamidase activity"/>
    <property type="evidence" value="ECO:0007669"/>
    <property type="project" value="UniProtKB-UniRule"/>
</dbReference>
<feature type="binding site" evidence="9">
    <location>
        <position position="53"/>
    </location>
    <ligand>
        <name>Zn(2+)</name>
        <dbReference type="ChEBI" id="CHEBI:29105"/>
        <label>2</label>
    </ligand>
</feature>
<evidence type="ECO:0000313" key="11">
    <source>
        <dbReference type="Proteomes" id="UP000256304"/>
    </source>
</evidence>
<organism evidence="10 11">
    <name type="scientific">Paenibacillus taihuensis</name>
    <dbReference type="NCBI Taxonomy" id="1156355"/>
    <lineage>
        <taxon>Bacteria</taxon>
        <taxon>Bacillati</taxon>
        <taxon>Bacillota</taxon>
        <taxon>Bacilli</taxon>
        <taxon>Bacillales</taxon>
        <taxon>Paenibacillaceae</taxon>
        <taxon>Paenibacillus</taxon>
    </lineage>
</organism>
<comment type="function">
    <text evidence="1 9">Catalyzes the hydrolysis of N-formyl-L-kynurenine to L-kynurenine, the second step in the kynurenine pathway of tryptophan degradation.</text>
</comment>
<keyword evidence="6 9" id="KW-0823">Tryptophan catabolism</keyword>
<dbReference type="HAMAP" id="MF_01969">
    <property type="entry name" value="KynB"/>
    <property type="match status" value="1"/>
</dbReference>
<dbReference type="SUPFAM" id="SSF102198">
    <property type="entry name" value="Putative cyclase"/>
    <property type="match status" value="1"/>
</dbReference>
<keyword evidence="4 9" id="KW-0378">Hydrolase</keyword>
<dbReference type="PANTHER" id="PTHR31118:SF32">
    <property type="entry name" value="KYNURENINE FORMAMIDASE"/>
    <property type="match status" value="1"/>
</dbReference>
<dbReference type="GO" id="GO:0008270">
    <property type="term" value="F:zinc ion binding"/>
    <property type="evidence" value="ECO:0007669"/>
    <property type="project" value="UniProtKB-UniRule"/>
</dbReference>
<keyword evidence="11" id="KW-1185">Reference proteome</keyword>
<dbReference type="GO" id="GO:0019441">
    <property type="term" value="P:L-tryptophan catabolic process to kynurenine"/>
    <property type="evidence" value="ECO:0007669"/>
    <property type="project" value="UniProtKB-UniRule"/>
</dbReference>
<evidence type="ECO:0000256" key="4">
    <source>
        <dbReference type="ARBA" id="ARBA00022801"/>
    </source>
</evidence>
<dbReference type="UniPathway" id="UPA00333">
    <property type="reaction ID" value="UER00454"/>
</dbReference>
<sequence>MTLIDISRPLQNGTPTWPGDTAFSYEVSWSKEQSGSVNVGKLTMSIHTGTHIDSPFHFDNDGRKVMELDLQLYIGPARMIDVSGRSSIGADDLAAYDLEGVTRLLLRTNSWTNANEFPAQITYLRADLAPFLHARGIRLIGVDVPSVDPLDSKELAAHHGLHSHDIHILEGLALEHVAPGDYELIALPLPLTEADGSPVRAVLRPYTT</sequence>
<comment type="pathway">
    <text evidence="8 9">Amino-acid degradation; L-tryptophan degradation via kynurenine pathway; L-kynurenine from L-tryptophan: step 2/2.</text>
</comment>
<comment type="caution">
    <text evidence="10">The sequence shown here is derived from an EMBL/GenBank/DDBJ whole genome shotgun (WGS) entry which is preliminary data.</text>
</comment>
<feature type="binding site" evidence="9">
    <location>
        <position position="17"/>
    </location>
    <ligand>
        <name>substrate</name>
    </ligand>
</feature>
<dbReference type="FunFam" id="3.50.30.50:FF:000001">
    <property type="entry name" value="Kynurenine formamidase"/>
    <property type="match status" value="1"/>
</dbReference>
<evidence type="ECO:0000256" key="7">
    <source>
        <dbReference type="ARBA" id="ARBA00048496"/>
    </source>
</evidence>
<evidence type="ECO:0000256" key="5">
    <source>
        <dbReference type="ARBA" id="ARBA00022833"/>
    </source>
</evidence>
<accession>A0A3D9SG98</accession>
<feature type="binding site" evidence="9">
    <location>
        <position position="170"/>
    </location>
    <ligand>
        <name>Zn(2+)</name>
        <dbReference type="ChEBI" id="CHEBI:29105"/>
        <label>2</label>
    </ligand>
</feature>
<dbReference type="InterPro" id="IPR017484">
    <property type="entry name" value="Kynurenine_formamidase_bac"/>
</dbReference>
<dbReference type="EC" id="3.5.1.9" evidence="9"/>
<dbReference type="OrthoDB" id="9796085at2"/>
<gene>
    <name evidence="9" type="primary">kynB</name>
    <name evidence="10" type="ORF">A8990_106153</name>
</gene>
<dbReference type="Pfam" id="PF04199">
    <property type="entry name" value="Cyclase"/>
    <property type="match status" value="1"/>
</dbReference>
<evidence type="ECO:0000256" key="9">
    <source>
        <dbReference type="HAMAP-Rule" id="MF_01969"/>
    </source>
</evidence>
<keyword evidence="3 9" id="KW-0479">Metal-binding</keyword>
<dbReference type="EMBL" id="QTTN01000006">
    <property type="protein sequence ID" value="REE90648.1"/>
    <property type="molecule type" value="Genomic_DNA"/>
</dbReference>
<protein>
    <recommendedName>
        <fullName evidence="9">Kynurenine formamidase</fullName>
        <shortName evidence="9">KFA</shortName>
        <shortName evidence="9">KFase</shortName>
        <ecNumber evidence="9">3.5.1.9</ecNumber>
    </recommendedName>
    <alternativeName>
        <fullName evidence="9">Arylformamidase</fullName>
    </alternativeName>
    <alternativeName>
        <fullName evidence="9">N-formylkynurenine formamidase</fullName>
        <shortName evidence="9">FKF</shortName>
    </alternativeName>
</protein>
<dbReference type="GO" id="GO:0004328">
    <property type="term" value="F:formamidase activity"/>
    <property type="evidence" value="ECO:0007669"/>
    <property type="project" value="InterPro"/>
</dbReference>
<keyword evidence="5 9" id="KW-0862">Zinc</keyword>
<dbReference type="InterPro" id="IPR037175">
    <property type="entry name" value="KFase_sf"/>
</dbReference>
<dbReference type="NCBIfam" id="TIGR03035">
    <property type="entry name" value="trp_arylform"/>
    <property type="match status" value="1"/>
</dbReference>
<dbReference type="Gene3D" id="3.50.30.50">
    <property type="entry name" value="Putative cyclase"/>
    <property type="match status" value="1"/>
</dbReference>